<dbReference type="STRING" id="1802362.A2806_03575"/>
<reference evidence="2 3" key="1">
    <citation type="journal article" date="2016" name="Nat. Commun.">
        <title>Thousands of microbial genomes shed light on interconnected biogeochemical processes in an aquifer system.</title>
        <authorList>
            <person name="Anantharaman K."/>
            <person name="Brown C.T."/>
            <person name="Hug L.A."/>
            <person name="Sharon I."/>
            <person name="Castelle C.J."/>
            <person name="Probst A.J."/>
            <person name="Thomas B.C."/>
            <person name="Singh A."/>
            <person name="Wilkins M.J."/>
            <person name="Karaoz U."/>
            <person name="Brodie E.L."/>
            <person name="Williams K.H."/>
            <person name="Hubbard S.S."/>
            <person name="Banfield J.F."/>
        </authorList>
    </citation>
    <scope>NUCLEOTIDE SEQUENCE [LARGE SCALE GENOMIC DNA]</scope>
</reference>
<organism evidence="2 3">
    <name type="scientific">Candidatus Terrybacteria bacterium RIFCSPHIGHO2_01_FULL_48_17</name>
    <dbReference type="NCBI Taxonomy" id="1802362"/>
    <lineage>
        <taxon>Bacteria</taxon>
        <taxon>Candidatus Terryibacteriota</taxon>
    </lineage>
</organism>
<evidence type="ECO:0000313" key="2">
    <source>
        <dbReference type="EMBL" id="OHA47668.1"/>
    </source>
</evidence>
<dbReference type="Pfam" id="PF07963">
    <property type="entry name" value="N_methyl"/>
    <property type="match status" value="1"/>
</dbReference>
<dbReference type="Proteomes" id="UP000177629">
    <property type="component" value="Unassembled WGS sequence"/>
</dbReference>
<keyword evidence="1" id="KW-0472">Membrane</keyword>
<name>A0A1G2PH46_9BACT</name>
<feature type="transmembrane region" description="Helical" evidence="1">
    <location>
        <begin position="30"/>
        <end position="52"/>
    </location>
</feature>
<dbReference type="InterPro" id="IPR012902">
    <property type="entry name" value="N_methyl_site"/>
</dbReference>
<evidence type="ECO:0000313" key="3">
    <source>
        <dbReference type="Proteomes" id="UP000177629"/>
    </source>
</evidence>
<gene>
    <name evidence="2" type="ORF">A2806_03575</name>
</gene>
<evidence type="ECO:0008006" key="4">
    <source>
        <dbReference type="Google" id="ProtNLM"/>
    </source>
</evidence>
<dbReference type="AlphaFoldDB" id="A0A1G2PH46"/>
<keyword evidence="1" id="KW-0812">Transmembrane</keyword>
<keyword evidence="1" id="KW-1133">Transmembrane helix</keyword>
<evidence type="ECO:0000256" key="1">
    <source>
        <dbReference type="SAM" id="Phobius"/>
    </source>
</evidence>
<accession>A0A1G2PH46</accession>
<comment type="caution">
    <text evidence="2">The sequence shown here is derived from an EMBL/GenBank/DDBJ whole genome shotgun (WGS) entry which is preliminary data.</text>
</comment>
<protein>
    <recommendedName>
        <fullName evidence="4">Type II secretion system protein J</fullName>
    </recommendedName>
</protein>
<dbReference type="EMBL" id="MHSS01000015">
    <property type="protein sequence ID" value="OHA47668.1"/>
    <property type="molecule type" value="Genomic_DNA"/>
</dbReference>
<proteinExistence type="predicted"/>
<sequence>MELVWNNAMIFKNPKSETRNPKLGFSLIEVIVSMGIFVTAVVGLSALFVGVLRIQRQAFVESLVVDNARYAMDEMTRAIRVSDIEAMADNTPQDFIIMDEQPMLDDAFGFSGCSASDPTDCLVRYHYDGGTRRLQERRANGSSFPIRTWFLDLAGDATVVQVNRFQASAFGCGDSDNRQPRVTLGLETSPRQAVGVQPLLLQTTVSLRQIRDGCD</sequence>